<reference evidence="2 3" key="1">
    <citation type="submission" date="2019-05" db="EMBL/GenBank/DDBJ databases">
        <title>Another draft genome of Portunus trituberculatus and its Hox gene families provides insights of decapod evolution.</title>
        <authorList>
            <person name="Jeong J.-H."/>
            <person name="Song I."/>
            <person name="Kim S."/>
            <person name="Choi T."/>
            <person name="Kim D."/>
            <person name="Ryu S."/>
            <person name="Kim W."/>
        </authorList>
    </citation>
    <scope>NUCLEOTIDE SEQUENCE [LARGE SCALE GENOMIC DNA]</scope>
    <source>
        <tissue evidence="2">Muscle</tissue>
    </source>
</reference>
<sequence>MCRVVGPQPFGLPVSDTSHHHTYRSSEDEGQAGLHFLTQWVHEGRLLSLPAGWNRAEGPTGVLLKPQEVSPYDFVLALTIPRGVLQHHRDTGRGTNGGEDTTMPPPYKARPRLFRAPPTSSPLFSLE</sequence>
<dbReference type="AlphaFoldDB" id="A0A5B7GL80"/>
<comment type="caution">
    <text evidence="2">The sequence shown here is derived from an EMBL/GenBank/DDBJ whole genome shotgun (WGS) entry which is preliminary data.</text>
</comment>
<proteinExistence type="predicted"/>
<feature type="region of interest" description="Disordered" evidence="1">
    <location>
        <begin position="86"/>
        <end position="127"/>
    </location>
</feature>
<keyword evidence="3" id="KW-1185">Reference proteome</keyword>
<evidence type="ECO:0000313" key="2">
    <source>
        <dbReference type="EMBL" id="MPC57728.1"/>
    </source>
</evidence>
<dbReference type="EMBL" id="VSRR010015025">
    <property type="protein sequence ID" value="MPC57728.1"/>
    <property type="molecule type" value="Genomic_DNA"/>
</dbReference>
<dbReference type="Proteomes" id="UP000324222">
    <property type="component" value="Unassembled WGS sequence"/>
</dbReference>
<protein>
    <submittedName>
        <fullName evidence="2">Uncharacterized protein</fullName>
    </submittedName>
</protein>
<name>A0A5B7GL80_PORTR</name>
<accession>A0A5B7GL80</accession>
<organism evidence="2 3">
    <name type="scientific">Portunus trituberculatus</name>
    <name type="common">Swimming crab</name>
    <name type="synonym">Neptunus trituberculatus</name>
    <dbReference type="NCBI Taxonomy" id="210409"/>
    <lineage>
        <taxon>Eukaryota</taxon>
        <taxon>Metazoa</taxon>
        <taxon>Ecdysozoa</taxon>
        <taxon>Arthropoda</taxon>
        <taxon>Crustacea</taxon>
        <taxon>Multicrustacea</taxon>
        <taxon>Malacostraca</taxon>
        <taxon>Eumalacostraca</taxon>
        <taxon>Eucarida</taxon>
        <taxon>Decapoda</taxon>
        <taxon>Pleocyemata</taxon>
        <taxon>Brachyura</taxon>
        <taxon>Eubrachyura</taxon>
        <taxon>Portunoidea</taxon>
        <taxon>Portunidae</taxon>
        <taxon>Portuninae</taxon>
        <taxon>Portunus</taxon>
    </lineage>
</organism>
<evidence type="ECO:0000313" key="3">
    <source>
        <dbReference type="Proteomes" id="UP000324222"/>
    </source>
</evidence>
<gene>
    <name evidence="2" type="ORF">E2C01_051715</name>
</gene>
<feature type="region of interest" description="Disordered" evidence="1">
    <location>
        <begin position="1"/>
        <end position="28"/>
    </location>
</feature>
<evidence type="ECO:0000256" key="1">
    <source>
        <dbReference type="SAM" id="MobiDB-lite"/>
    </source>
</evidence>